<feature type="non-terminal residue" evidence="2">
    <location>
        <position position="1"/>
    </location>
</feature>
<organism evidence="2 3">
    <name type="scientific">Aureobasidium melanogenum</name>
    <name type="common">Aureobasidium pullulans var. melanogenum</name>
    <dbReference type="NCBI Taxonomy" id="46634"/>
    <lineage>
        <taxon>Eukaryota</taxon>
        <taxon>Fungi</taxon>
        <taxon>Dikarya</taxon>
        <taxon>Ascomycota</taxon>
        <taxon>Pezizomycotina</taxon>
        <taxon>Dothideomycetes</taxon>
        <taxon>Dothideomycetidae</taxon>
        <taxon>Dothideales</taxon>
        <taxon>Saccotheciaceae</taxon>
        <taxon>Aureobasidium</taxon>
    </lineage>
</organism>
<evidence type="ECO:0000313" key="2">
    <source>
        <dbReference type="EMBL" id="KAG9988885.1"/>
    </source>
</evidence>
<feature type="compositionally biased region" description="Polar residues" evidence="1">
    <location>
        <begin position="216"/>
        <end position="226"/>
    </location>
</feature>
<dbReference type="AlphaFoldDB" id="A0A9P8G0L5"/>
<gene>
    <name evidence="2" type="ORF">KCU98_g2288</name>
</gene>
<feature type="compositionally biased region" description="Polar residues" evidence="1">
    <location>
        <begin position="164"/>
        <end position="178"/>
    </location>
</feature>
<dbReference type="EMBL" id="JAHFXS010000119">
    <property type="protein sequence ID" value="KAG9988885.1"/>
    <property type="molecule type" value="Genomic_DNA"/>
</dbReference>
<proteinExistence type="predicted"/>
<feature type="region of interest" description="Disordered" evidence="1">
    <location>
        <begin position="414"/>
        <end position="441"/>
    </location>
</feature>
<feature type="region of interest" description="Disordered" evidence="1">
    <location>
        <begin position="153"/>
        <end position="228"/>
    </location>
</feature>
<comment type="caution">
    <text evidence="2">The sequence shown here is derived from an EMBL/GenBank/DDBJ whole genome shotgun (WGS) entry which is preliminary data.</text>
</comment>
<feature type="compositionally biased region" description="Basic and acidic residues" evidence="1">
    <location>
        <begin position="424"/>
        <end position="437"/>
    </location>
</feature>
<reference evidence="2" key="2">
    <citation type="submission" date="2021-08" db="EMBL/GenBank/DDBJ databases">
        <authorList>
            <person name="Gostincar C."/>
            <person name="Sun X."/>
            <person name="Song Z."/>
            <person name="Gunde-Cimerman N."/>
        </authorList>
    </citation>
    <scope>NUCLEOTIDE SEQUENCE</scope>
    <source>
        <strain evidence="2">EXF-9298</strain>
    </source>
</reference>
<keyword evidence="3" id="KW-1185">Reference proteome</keyword>
<dbReference type="Proteomes" id="UP000729357">
    <property type="component" value="Unassembled WGS sequence"/>
</dbReference>
<reference evidence="2" key="1">
    <citation type="journal article" date="2021" name="J Fungi (Basel)">
        <title>Virulence traits and population genomics of the black yeast Aureobasidium melanogenum.</title>
        <authorList>
            <person name="Cernosa A."/>
            <person name="Sun X."/>
            <person name="Gostincar C."/>
            <person name="Fang C."/>
            <person name="Gunde-Cimerman N."/>
            <person name="Song Z."/>
        </authorList>
    </citation>
    <scope>NUCLEOTIDE SEQUENCE</scope>
    <source>
        <strain evidence="2">EXF-9298</strain>
    </source>
</reference>
<evidence type="ECO:0000313" key="3">
    <source>
        <dbReference type="Proteomes" id="UP000729357"/>
    </source>
</evidence>
<accession>A0A9P8G0L5</accession>
<sequence>MSIILDEHAIVSSVPNPDTAVIREELLSLAAPVWQWWRRERQSVRKDLQNCITNIRIIETHPTERFLRMEVWKMSMISDVSLFRSVQKIFISNIDGSFKSSVVEATDEFENLRPGTDKSLRSSAVLFLKNNIGWIDRAGNLIEGKHPKLGSLIDNVKGKKPPSVDSQPFISRKTSSAPRPQAVPKDGDTELVENSGGKAVAVSSPDDTDKAERATTRGTQASSNENSVREKARELYISATLHDGTLVIPSFAVCCNMKNGNGKGFSDILRILSQWRMQACGDFDHENRRKPLLVYVFSEILDSSISIEVFRKEPDWFEQPMTLYKLHHTLPTSGCSYINYQPLPQTVLKPHQSRQRKKTLLAVFSCGLKKHIGFVDKSGVLRKSKRPSINQLLYDLKVPINLCFSAGTEVMESPKKRYVPPDPMDTRQAEETHEEAQKMSMSDQIENVMRLAGDLYDVSTMLNEEISIALSQMDGNPACDQVNPNWRNEPNPVLETRKNGQINIDAANRAISQLKVRLRNQRDKAHTLAHLCQRWKGELEIEYPLMNRESVLRGGIHDLAIPPSGSSRTKSPVAKEKTPTEPYILGDFLEFLVAVNMDAITLSSSGRARRHQLFTRT</sequence>
<evidence type="ECO:0000256" key="1">
    <source>
        <dbReference type="SAM" id="MobiDB-lite"/>
    </source>
</evidence>
<name>A0A9P8G0L5_AURME</name>
<protein>
    <submittedName>
        <fullName evidence="2">Uncharacterized protein</fullName>
    </submittedName>
</protein>